<dbReference type="Pfam" id="PF02825">
    <property type="entry name" value="WWE"/>
    <property type="match status" value="1"/>
</dbReference>
<sequence>VNLRTRRERPVRRRSVGQNLTVVWEWWDADRNQWNSYDDQLASNFETSWLESISSQTSNKPDSPAGIFFELSGQHYSMLFEADAIQYNLKTSFHRIIRRRTYLNQPGSIASTAMGLCQSSRATTVSQRQVTREESEQVKSPECEHSFLIDCPNPKEGENCSVCLSSLQEDEAVELEKCHHIFHRECITQWFKTRPSCPECLAVYGVITGTQPPGKMSIRYIPITSAEAGNGLQGYPDTDIIEITYTFPNGIQTAEHPSPGNQYTGTRRVAYLPKNKEGEEVLELLKIAWSRRLLFSIGTSVTTGRSNTVVWAGIHHKTQKSGGSSAFGY</sequence>
<reference evidence="10 11" key="1">
    <citation type="journal article" date="2021" name="Nat. Plants">
        <title>The Taxus genome provides insights into paclitaxel biosynthesis.</title>
        <authorList>
            <person name="Xiong X."/>
            <person name="Gou J."/>
            <person name="Liao Q."/>
            <person name="Li Y."/>
            <person name="Zhou Q."/>
            <person name="Bi G."/>
            <person name="Li C."/>
            <person name="Du R."/>
            <person name="Wang X."/>
            <person name="Sun T."/>
            <person name="Guo L."/>
            <person name="Liang H."/>
            <person name="Lu P."/>
            <person name="Wu Y."/>
            <person name="Zhang Z."/>
            <person name="Ro D.K."/>
            <person name="Shang Y."/>
            <person name="Huang S."/>
            <person name="Yan J."/>
        </authorList>
    </citation>
    <scope>NUCLEOTIDE SEQUENCE [LARGE SCALE GENOMIC DNA]</scope>
    <source>
        <strain evidence="10">Ta-2019</strain>
    </source>
</reference>
<dbReference type="InterPro" id="IPR001841">
    <property type="entry name" value="Znf_RING"/>
</dbReference>
<keyword evidence="7" id="KW-0863">Zinc-finger</keyword>
<comment type="catalytic activity">
    <reaction evidence="1">
        <text>S-ubiquitinyl-[E2 ubiquitin-conjugating enzyme]-L-cysteine + [acceptor protein]-L-lysine = [E2 ubiquitin-conjugating enzyme]-L-cysteine + N(6)-ubiquitinyl-[acceptor protein]-L-lysine.</text>
        <dbReference type="EC" id="2.3.2.27"/>
    </reaction>
</comment>
<keyword evidence="6" id="KW-0479">Metal-binding</keyword>
<evidence type="ECO:0000313" key="10">
    <source>
        <dbReference type="EMBL" id="KAH9317941.1"/>
    </source>
</evidence>
<dbReference type="Pfam" id="PF18102">
    <property type="entry name" value="DTC"/>
    <property type="match status" value="1"/>
</dbReference>
<dbReference type="Gene3D" id="3.30.720.50">
    <property type="match status" value="1"/>
</dbReference>
<dbReference type="GO" id="GO:0007219">
    <property type="term" value="P:Notch signaling pathway"/>
    <property type="evidence" value="ECO:0007669"/>
    <property type="project" value="InterPro"/>
</dbReference>
<feature type="domain" description="RING-type" evidence="8">
    <location>
        <begin position="160"/>
        <end position="200"/>
    </location>
</feature>
<comment type="similarity">
    <text evidence="3">Belongs to the Deltex family.</text>
</comment>
<comment type="pathway">
    <text evidence="2">Protein modification; protein ubiquitination.</text>
</comment>
<dbReference type="InterPro" id="IPR037197">
    <property type="entry name" value="WWE_dom_sf"/>
</dbReference>
<comment type="caution">
    <text evidence="10">The sequence shown here is derived from an EMBL/GenBank/DDBJ whole genome shotgun (WGS) entry which is preliminary data.</text>
</comment>
<dbReference type="GO" id="GO:0008270">
    <property type="term" value="F:zinc ion binding"/>
    <property type="evidence" value="ECO:0007669"/>
    <property type="project" value="UniProtKB-KW"/>
</dbReference>
<feature type="non-terminal residue" evidence="10">
    <location>
        <position position="1"/>
    </location>
</feature>
<evidence type="ECO:0000256" key="6">
    <source>
        <dbReference type="ARBA" id="ARBA00022723"/>
    </source>
</evidence>
<dbReference type="CDD" id="cd09633">
    <property type="entry name" value="Deltex_C"/>
    <property type="match status" value="1"/>
</dbReference>
<dbReference type="InterPro" id="IPR039398">
    <property type="entry name" value="Deltex_fam"/>
</dbReference>
<evidence type="ECO:0000256" key="2">
    <source>
        <dbReference type="ARBA" id="ARBA00004906"/>
    </source>
</evidence>
<evidence type="ECO:0000256" key="1">
    <source>
        <dbReference type="ARBA" id="ARBA00000900"/>
    </source>
</evidence>
<dbReference type="OMA" id="NIDCTIC"/>
<dbReference type="Gene3D" id="3.30.40.10">
    <property type="entry name" value="Zinc/RING finger domain, C3HC4 (zinc finger)"/>
    <property type="match status" value="1"/>
</dbReference>
<keyword evidence="11" id="KW-1185">Reference proteome</keyword>
<dbReference type="InterPro" id="IPR004170">
    <property type="entry name" value="WWE_dom"/>
</dbReference>
<protein>
    <recommendedName>
        <fullName evidence="4">RING-type E3 ubiquitin transferase</fullName>
        <ecNumber evidence="4">2.3.2.27</ecNumber>
    </recommendedName>
</protein>
<name>A0AA38G7R4_TAXCH</name>
<proteinExistence type="inferred from homology"/>
<accession>A0AA38G7R4</accession>
<evidence type="ECO:0000313" key="11">
    <source>
        <dbReference type="Proteomes" id="UP000824469"/>
    </source>
</evidence>
<dbReference type="SUPFAM" id="SSF117839">
    <property type="entry name" value="WWE domain"/>
    <property type="match status" value="1"/>
</dbReference>
<feature type="non-terminal residue" evidence="10">
    <location>
        <position position="329"/>
    </location>
</feature>
<gene>
    <name evidence="10" type="ORF">KI387_019710</name>
</gene>
<dbReference type="Proteomes" id="UP000824469">
    <property type="component" value="Unassembled WGS sequence"/>
</dbReference>
<dbReference type="AlphaFoldDB" id="A0AA38G7R4"/>
<dbReference type="SMART" id="SM00184">
    <property type="entry name" value="RING"/>
    <property type="match status" value="1"/>
</dbReference>
<dbReference type="Pfam" id="PF13639">
    <property type="entry name" value="zf-RING_2"/>
    <property type="match status" value="1"/>
</dbReference>
<dbReference type="Gene3D" id="3.30.390.130">
    <property type="match status" value="1"/>
</dbReference>
<dbReference type="SUPFAM" id="SSF57850">
    <property type="entry name" value="RING/U-box"/>
    <property type="match status" value="1"/>
</dbReference>
<dbReference type="GO" id="GO:0061630">
    <property type="term" value="F:ubiquitin protein ligase activity"/>
    <property type="evidence" value="ECO:0007669"/>
    <property type="project" value="UniProtKB-EC"/>
</dbReference>
<evidence type="ECO:0000256" key="4">
    <source>
        <dbReference type="ARBA" id="ARBA00012483"/>
    </source>
</evidence>
<evidence type="ECO:0000256" key="7">
    <source>
        <dbReference type="PROSITE-ProRule" id="PRU00175"/>
    </source>
</evidence>
<dbReference type="InterPro" id="IPR013083">
    <property type="entry name" value="Znf_RING/FYVE/PHD"/>
</dbReference>
<keyword evidence="7" id="KW-0862">Zinc</keyword>
<dbReference type="InterPro" id="IPR039399">
    <property type="entry name" value="Deltex_C_sf"/>
</dbReference>
<evidence type="ECO:0000256" key="5">
    <source>
        <dbReference type="ARBA" id="ARBA00022679"/>
    </source>
</evidence>
<keyword evidence="5" id="KW-0808">Transferase</keyword>
<feature type="domain" description="WWE" evidence="9">
    <location>
        <begin position="10"/>
        <end position="99"/>
    </location>
</feature>
<dbReference type="GO" id="GO:0016567">
    <property type="term" value="P:protein ubiquitination"/>
    <property type="evidence" value="ECO:0007669"/>
    <property type="project" value="InterPro"/>
</dbReference>
<dbReference type="PANTHER" id="PTHR12622">
    <property type="entry name" value="DELTEX-RELATED"/>
    <property type="match status" value="1"/>
</dbReference>
<evidence type="ECO:0000259" key="8">
    <source>
        <dbReference type="PROSITE" id="PS50089"/>
    </source>
</evidence>
<dbReference type="EC" id="2.3.2.27" evidence="4"/>
<evidence type="ECO:0000256" key="3">
    <source>
        <dbReference type="ARBA" id="ARBA00009413"/>
    </source>
</evidence>
<dbReference type="PROSITE" id="PS50918">
    <property type="entry name" value="WWE"/>
    <property type="match status" value="1"/>
</dbReference>
<organism evidence="10 11">
    <name type="scientific">Taxus chinensis</name>
    <name type="common">Chinese yew</name>
    <name type="synonym">Taxus wallichiana var. chinensis</name>
    <dbReference type="NCBI Taxonomy" id="29808"/>
    <lineage>
        <taxon>Eukaryota</taxon>
        <taxon>Viridiplantae</taxon>
        <taxon>Streptophyta</taxon>
        <taxon>Embryophyta</taxon>
        <taxon>Tracheophyta</taxon>
        <taxon>Spermatophyta</taxon>
        <taxon>Pinopsida</taxon>
        <taxon>Pinidae</taxon>
        <taxon>Conifers II</taxon>
        <taxon>Cupressales</taxon>
        <taxon>Taxaceae</taxon>
        <taxon>Taxus</taxon>
    </lineage>
</organism>
<dbReference type="EMBL" id="JAHRHJ020000004">
    <property type="protein sequence ID" value="KAH9317941.1"/>
    <property type="molecule type" value="Genomic_DNA"/>
</dbReference>
<dbReference type="InterPro" id="IPR039396">
    <property type="entry name" value="Deltex_C"/>
</dbReference>
<evidence type="ECO:0000259" key="9">
    <source>
        <dbReference type="PROSITE" id="PS50918"/>
    </source>
</evidence>
<dbReference type="PROSITE" id="PS50089">
    <property type="entry name" value="ZF_RING_2"/>
    <property type="match status" value="1"/>
</dbReference>